<dbReference type="PANTHER" id="PTHR42643">
    <property type="entry name" value="IONOTROPIC RECEPTOR 20A-RELATED"/>
    <property type="match status" value="1"/>
</dbReference>
<feature type="transmembrane region" description="Helical" evidence="13">
    <location>
        <begin position="190"/>
        <end position="211"/>
    </location>
</feature>
<evidence type="ECO:0000313" key="15">
    <source>
        <dbReference type="EMBL" id="GBL85982.1"/>
    </source>
</evidence>
<comment type="caution">
    <text evidence="15">The sequence shown here is derived from an EMBL/GenBank/DDBJ whole genome shotgun (WGS) entry which is preliminary data.</text>
</comment>
<dbReference type="AlphaFoldDB" id="A0A4Y2B0W2"/>
<dbReference type="OrthoDB" id="6424265at2759"/>
<keyword evidence="8 13" id="KW-0472">Membrane</keyword>
<protein>
    <submittedName>
        <fullName evidence="15">Glutamate receptor ionotropic, kainate 1</fullName>
    </submittedName>
</protein>
<evidence type="ECO:0000313" key="16">
    <source>
        <dbReference type="Proteomes" id="UP000499080"/>
    </source>
</evidence>
<dbReference type="Pfam" id="PF10613">
    <property type="entry name" value="Lig_chan-Glu_bd"/>
    <property type="match status" value="1"/>
</dbReference>
<evidence type="ECO:0000256" key="5">
    <source>
        <dbReference type="ARBA" id="ARBA00022692"/>
    </source>
</evidence>
<evidence type="ECO:0000259" key="14">
    <source>
        <dbReference type="SMART" id="SM00918"/>
    </source>
</evidence>
<dbReference type="SUPFAM" id="SSF53850">
    <property type="entry name" value="Periplasmic binding protein-like II"/>
    <property type="match status" value="1"/>
</dbReference>
<reference evidence="15 16" key="1">
    <citation type="journal article" date="2019" name="Sci. Rep.">
        <title>Orb-weaving spider Araneus ventricosus genome elucidates the spidroin gene catalogue.</title>
        <authorList>
            <person name="Kono N."/>
            <person name="Nakamura H."/>
            <person name="Ohtoshi R."/>
            <person name="Moran D.A.P."/>
            <person name="Shinohara A."/>
            <person name="Yoshida Y."/>
            <person name="Fujiwara M."/>
            <person name="Mori M."/>
            <person name="Tomita M."/>
            <person name="Arakawa K."/>
        </authorList>
    </citation>
    <scope>NUCLEOTIDE SEQUENCE [LARGE SCALE GENOMIC DNA]</scope>
</reference>
<feature type="transmembrane region" description="Helical" evidence="13">
    <location>
        <begin position="160"/>
        <end position="178"/>
    </location>
</feature>
<dbReference type="InterPro" id="IPR019594">
    <property type="entry name" value="Glu/Gly-bd"/>
</dbReference>
<organism evidence="15 16">
    <name type="scientific">Araneus ventricosus</name>
    <name type="common">Orbweaver spider</name>
    <name type="synonym">Epeira ventricosa</name>
    <dbReference type="NCBI Taxonomy" id="182803"/>
    <lineage>
        <taxon>Eukaryota</taxon>
        <taxon>Metazoa</taxon>
        <taxon>Ecdysozoa</taxon>
        <taxon>Arthropoda</taxon>
        <taxon>Chelicerata</taxon>
        <taxon>Arachnida</taxon>
        <taxon>Araneae</taxon>
        <taxon>Araneomorphae</taxon>
        <taxon>Entelegynae</taxon>
        <taxon>Araneoidea</taxon>
        <taxon>Araneidae</taxon>
        <taxon>Araneus</taxon>
    </lineage>
</organism>
<dbReference type="SMART" id="SM00918">
    <property type="entry name" value="Lig_chan-Glu_bd"/>
    <property type="match status" value="1"/>
</dbReference>
<dbReference type="PANTHER" id="PTHR42643:SF24">
    <property type="entry name" value="IONOTROPIC RECEPTOR 60A"/>
    <property type="match status" value="1"/>
</dbReference>
<evidence type="ECO:0000256" key="9">
    <source>
        <dbReference type="ARBA" id="ARBA00023170"/>
    </source>
</evidence>
<feature type="domain" description="Ionotropic glutamate receptor L-glutamate and glycine-binding" evidence="14">
    <location>
        <begin position="20"/>
        <end position="80"/>
    </location>
</feature>
<comment type="subcellular location">
    <subcellularLocation>
        <location evidence="1">Cell membrane</location>
        <topology evidence="1">Multi-pass membrane protein</topology>
    </subcellularLocation>
</comment>
<name>A0A4Y2B0W2_ARAVE</name>
<dbReference type="InterPro" id="IPR052192">
    <property type="entry name" value="Insect_Ionotropic_Sensory_Rcpt"/>
</dbReference>
<evidence type="ECO:0000256" key="11">
    <source>
        <dbReference type="ARBA" id="ARBA00023286"/>
    </source>
</evidence>
<dbReference type="Proteomes" id="UP000499080">
    <property type="component" value="Unassembled WGS sequence"/>
</dbReference>
<keyword evidence="7" id="KW-0406">Ion transport</keyword>
<dbReference type="InterPro" id="IPR001320">
    <property type="entry name" value="Iontro_rcpt_C"/>
</dbReference>
<dbReference type="Gene3D" id="1.10.287.70">
    <property type="match status" value="1"/>
</dbReference>
<feature type="transmembrane region" description="Helical" evidence="13">
    <location>
        <begin position="127"/>
        <end position="153"/>
    </location>
</feature>
<dbReference type="Pfam" id="PF00060">
    <property type="entry name" value="Lig_chan"/>
    <property type="match status" value="1"/>
</dbReference>
<evidence type="ECO:0000256" key="12">
    <source>
        <dbReference type="ARBA" id="ARBA00023303"/>
    </source>
</evidence>
<proteinExistence type="inferred from homology"/>
<evidence type="ECO:0000256" key="3">
    <source>
        <dbReference type="ARBA" id="ARBA00022448"/>
    </source>
</evidence>
<evidence type="ECO:0000256" key="4">
    <source>
        <dbReference type="ARBA" id="ARBA00022475"/>
    </source>
</evidence>
<keyword evidence="11" id="KW-1071">Ligand-gated ion channel</keyword>
<keyword evidence="10" id="KW-0325">Glycoprotein</keyword>
<evidence type="ECO:0000256" key="2">
    <source>
        <dbReference type="ARBA" id="ARBA00008685"/>
    </source>
</evidence>
<evidence type="ECO:0000256" key="10">
    <source>
        <dbReference type="ARBA" id="ARBA00023180"/>
    </source>
</evidence>
<evidence type="ECO:0000256" key="8">
    <source>
        <dbReference type="ARBA" id="ARBA00023136"/>
    </source>
</evidence>
<dbReference type="GO" id="GO:0050906">
    <property type="term" value="P:detection of stimulus involved in sensory perception"/>
    <property type="evidence" value="ECO:0007669"/>
    <property type="project" value="UniProtKB-ARBA"/>
</dbReference>
<sequence length="406" mass="46138">MKIAHFLKKFKVVLPPVKNIYITNASVKGIASIPVIEAKFLDLVSKSMGFTYDIMAPADGLFGNRLDNGSWTGVVGLLDRNEADMAFAYLSMNYDRFLILDFSTTYTSQVQTFVTEAPPLIPKTTVFMYPFALSVWFTLLPLVPIVSLIAYLFITKKRTFLTVFTTIIGSLFKQPVNFTNHTVSYRILYSFWWLFVTFMTMSYSAVFLSFLTVPLREKGVQTVVELSHAVKTGSYKALLPKGSSLLNFLLDSEHRHLQELGKAIQDNNWFYDTREKITNYFEPRSALLGPKMRFTGSIYTKKRISEDSFGVWNVGVVLNKNFCCKDRLNDVILSLISAGFYEKIINDEIFRSGIGTDTEDIDESEQTHTLNIGDMYGIFILLFAGYLISAIVLVAEILFHHILKLQ</sequence>
<gene>
    <name evidence="15" type="primary">Grik1_4</name>
    <name evidence="15" type="ORF">AVEN_89047_1</name>
</gene>
<evidence type="ECO:0000256" key="13">
    <source>
        <dbReference type="SAM" id="Phobius"/>
    </source>
</evidence>
<evidence type="ECO:0000256" key="6">
    <source>
        <dbReference type="ARBA" id="ARBA00022989"/>
    </source>
</evidence>
<keyword evidence="3" id="KW-0813">Transport</keyword>
<comment type="similarity">
    <text evidence="2">Belongs to the glutamate-gated ion channel (TC 1.A.10.1) family.</text>
</comment>
<dbReference type="Gene3D" id="3.40.190.10">
    <property type="entry name" value="Periplasmic binding protein-like II"/>
    <property type="match status" value="1"/>
</dbReference>
<keyword evidence="5 13" id="KW-0812">Transmembrane</keyword>
<keyword evidence="16" id="KW-1185">Reference proteome</keyword>
<keyword evidence="12" id="KW-0407">Ion channel</keyword>
<keyword evidence="4" id="KW-1003">Cell membrane</keyword>
<evidence type="ECO:0000256" key="7">
    <source>
        <dbReference type="ARBA" id="ARBA00023065"/>
    </source>
</evidence>
<accession>A0A4Y2B0W2</accession>
<evidence type="ECO:0000256" key="1">
    <source>
        <dbReference type="ARBA" id="ARBA00004651"/>
    </source>
</evidence>
<keyword evidence="6 13" id="KW-1133">Transmembrane helix</keyword>
<feature type="transmembrane region" description="Helical" evidence="13">
    <location>
        <begin position="378"/>
        <end position="403"/>
    </location>
</feature>
<keyword evidence="9 15" id="KW-0675">Receptor</keyword>
<dbReference type="EMBL" id="BGPR01000046">
    <property type="protein sequence ID" value="GBL85982.1"/>
    <property type="molecule type" value="Genomic_DNA"/>
</dbReference>
<dbReference type="GO" id="GO:0015276">
    <property type="term" value="F:ligand-gated monoatomic ion channel activity"/>
    <property type="evidence" value="ECO:0007669"/>
    <property type="project" value="InterPro"/>
</dbReference>
<dbReference type="GO" id="GO:0005886">
    <property type="term" value="C:plasma membrane"/>
    <property type="evidence" value="ECO:0007669"/>
    <property type="project" value="UniProtKB-SubCell"/>
</dbReference>